<evidence type="ECO:0000313" key="3">
    <source>
        <dbReference type="Proteomes" id="UP000632849"/>
    </source>
</evidence>
<organism evidence="2 3">
    <name type="scientific">Streptomyces filamentosus</name>
    <name type="common">Streptomyces roseosporus</name>
    <dbReference type="NCBI Taxonomy" id="67294"/>
    <lineage>
        <taxon>Bacteria</taxon>
        <taxon>Bacillati</taxon>
        <taxon>Actinomycetota</taxon>
        <taxon>Actinomycetes</taxon>
        <taxon>Kitasatosporales</taxon>
        <taxon>Streptomycetaceae</taxon>
        <taxon>Streptomyces</taxon>
    </lineage>
</organism>
<dbReference type="RefSeq" id="WP_381545423.1">
    <property type="nucleotide sequence ID" value="NZ_JBHMCL010000072.1"/>
</dbReference>
<dbReference type="EMBL" id="BNBE01000002">
    <property type="protein sequence ID" value="GHG05257.1"/>
    <property type="molecule type" value="Genomic_DNA"/>
</dbReference>
<evidence type="ECO:0000313" key="2">
    <source>
        <dbReference type="EMBL" id="GHG05257.1"/>
    </source>
</evidence>
<dbReference type="Pfam" id="PF10901">
    <property type="entry name" value="DUF2690"/>
    <property type="match status" value="1"/>
</dbReference>
<evidence type="ECO:0000256" key="1">
    <source>
        <dbReference type="SAM" id="SignalP"/>
    </source>
</evidence>
<comment type="caution">
    <text evidence="2">The sequence shown here is derived from an EMBL/GenBank/DDBJ whole genome shotgun (WGS) entry which is preliminary data.</text>
</comment>
<dbReference type="Proteomes" id="UP000632849">
    <property type="component" value="Unassembled WGS sequence"/>
</dbReference>
<dbReference type="InterPro" id="IPR021224">
    <property type="entry name" value="DUF2690"/>
</dbReference>
<proteinExistence type="predicted"/>
<protein>
    <recommendedName>
        <fullName evidence="4">DUF2690 domain-containing protein</fullName>
    </recommendedName>
</protein>
<sequence>MHRRRWGRVGGALALLCLSQTLAAPEASAGGTEAGCQAESCQGVDPYVAGCDWDAEPIAQLNKGNDLEVQLVYSYSCNAVWARATLNPAYTGNESLYVELWSTPTGGGAQWAHGTTKYLTRDLPQAHTLMGDWQGTNKACWNNVGARWDPAPLHYEGAGGSMPRTTGDCTAWQ</sequence>
<keyword evidence="1" id="KW-0732">Signal</keyword>
<evidence type="ECO:0008006" key="4">
    <source>
        <dbReference type="Google" id="ProtNLM"/>
    </source>
</evidence>
<reference evidence="2" key="2">
    <citation type="submission" date="2020-09" db="EMBL/GenBank/DDBJ databases">
        <authorList>
            <person name="Sun Q."/>
            <person name="Ohkuma M."/>
        </authorList>
    </citation>
    <scope>NUCLEOTIDE SEQUENCE</scope>
    <source>
        <strain evidence="2">JCM 4122</strain>
    </source>
</reference>
<reference evidence="2" key="1">
    <citation type="journal article" date="2014" name="Int. J. Syst. Evol. Microbiol.">
        <title>Complete genome sequence of Corynebacterium casei LMG S-19264T (=DSM 44701T), isolated from a smear-ripened cheese.</title>
        <authorList>
            <consortium name="US DOE Joint Genome Institute (JGI-PGF)"/>
            <person name="Walter F."/>
            <person name="Albersmeier A."/>
            <person name="Kalinowski J."/>
            <person name="Ruckert C."/>
        </authorList>
    </citation>
    <scope>NUCLEOTIDE SEQUENCE</scope>
    <source>
        <strain evidence="2">JCM 4122</strain>
    </source>
</reference>
<feature type="chain" id="PRO_5039306607" description="DUF2690 domain-containing protein" evidence="1">
    <location>
        <begin position="24"/>
        <end position="173"/>
    </location>
</feature>
<dbReference type="AlphaFoldDB" id="A0A919BRE5"/>
<feature type="signal peptide" evidence="1">
    <location>
        <begin position="1"/>
        <end position="23"/>
    </location>
</feature>
<gene>
    <name evidence="2" type="ORF">GCM10017667_40070</name>
</gene>
<keyword evidence="3" id="KW-1185">Reference proteome</keyword>
<name>A0A919BRE5_STRFL</name>
<accession>A0A919BRE5</accession>